<feature type="domain" description="MYND-type" evidence="6">
    <location>
        <begin position="76"/>
        <end position="113"/>
    </location>
</feature>
<keyword evidence="8" id="KW-1185">Reference proteome</keyword>
<organism evidence="7 8">
    <name type="scientific">Oikopleura dioica</name>
    <name type="common">Tunicate</name>
    <dbReference type="NCBI Taxonomy" id="34765"/>
    <lineage>
        <taxon>Eukaryota</taxon>
        <taxon>Metazoa</taxon>
        <taxon>Chordata</taxon>
        <taxon>Tunicata</taxon>
        <taxon>Appendicularia</taxon>
        <taxon>Copelata</taxon>
        <taxon>Oikopleuridae</taxon>
        <taxon>Oikopleura</taxon>
    </lineage>
</organism>
<evidence type="ECO:0000313" key="8">
    <source>
        <dbReference type="Proteomes" id="UP001158576"/>
    </source>
</evidence>
<dbReference type="PANTHER" id="PTHR12298:SF4">
    <property type="entry name" value="PROGRAMMED CELL DEATH PROTEIN 2"/>
    <property type="match status" value="1"/>
</dbReference>
<evidence type="ECO:0000256" key="3">
    <source>
        <dbReference type="ARBA" id="ARBA00022833"/>
    </source>
</evidence>
<sequence length="253" mass="29321">MRFLMQMYSPGDSTDSFHRTIYVFICSSKNGCTAAPLVLRQQLPLKNAFYPEEPPSYDDPIEAIKFKNNYPSPNMCVVCGYPGPNRCAKCKKTFYCSREHQLAHWKEGHKKRCNIEKGDLESGEFLFDEFELVSEEFDDQQLTGGKEFEEDDGEEIADLESAQRQAESVEQTFENDEKELGNDKNEDVEELVQELSDEKFQRWVGYFKKEPEQVVRYQRGGKYLTPKGWKNVDFGKCKACYSGQLFSFVCQTE</sequence>
<evidence type="ECO:0000256" key="1">
    <source>
        <dbReference type="ARBA" id="ARBA00022723"/>
    </source>
</evidence>
<dbReference type="PANTHER" id="PTHR12298">
    <property type="entry name" value="PCDC2 PROGRAMMED CELL DEATH PROTEIN 2 -RELATED"/>
    <property type="match status" value="1"/>
</dbReference>
<dbReference type="PROSITE" id="PS01360">
    <property type="entry name" value="ZF_MYND_1"/>
    <property type="match status" value="1"/>
</dbReference>
<name>A0ABN7S7K1_OIKDI</name>
<evidence type="ECO:0000313" key="7">
    <source>
        <dbReference type="EMBL" id="CAG5091470.1"/>
    </source>
</evidence>
<dbReference type="PROSITE" id="PS50865">
    <property type="entry name" value="ZF_MYND_2"/>
    <property type="match status" value="1"/>
</dbReference>
<keyword evidence="1" id="KW-0479">Metal-binding</keyword>
<dbReference type="Gene3D" id="6.10.140.2220">
    <property type="match status" value="1"/>
</dbReference>
<evidence type="ECO:0000259" key="6">
    <source>
        <dbReference type="PROSITE" id="PS50865"/>
    </source>
</evidence>
<dbReference type="Proteomes" id="UP001158576">
    <property type="component" value="Chromosome PAR"/>
</dbReference>
<feature type="coiled-coil region" evidence="5">
    <location>
        <begin position="159"/>
        <end position="198"/>
    </location>
</feature>
<accession>A0ABN7S7K1</accession>
<dbReference type="InterPro" id="IPR002893">
    <property type="entry name" value="Znf_MYND"/>
</dbReference>
<dbReference type="Pfam" id="PF01753">
    <property type="entry name" value="zf-MYND"/>
    <property type="match status" value="1"/>
</dbReference>
<reference evidence="7 8" key="1">
    <citation type="submission" date="2021-04" db="EMBL/GenBank/DDBJ databases">
        <authorList>
            <person name="Bliznina A."/>
        </authorList>
    </citation>
    <scope>NUCLEOTIDE SEQUENCE [LARGE SCALE GENOMIC DNA]</scope>
</reference>
<keyword evidence="3" id="KW-0862">Zinc</keyword>
<gene>
    <name evidence="7" type="ORF">OKIOD_LOCUS4621</name>
</gene>
<evidence type="ECO:0000256" key="4">
    <source>
        <dbReference type="PROSITE-ProRule" id="PRU00134"/>
    </source>
</evidence>
<protein>
    <submittedName>
        <fullName evidence="7">Oidioi.mRNA.OKI2018_I69.PAR.g13063.t1.cds</fullName>
    </submittedName>
</protein>
<dbReference type="SUPFAM" id="SSF144232">
    <property type="entry name" value="HIT/MYND zinc finger-like"/>
    <property type="match status" value="1"/>
</dbReference>
<keyword evidence="5" id="KW-0175">Coiled coil</keyword>
<dbReference type="EMBL" id="OU015568">
    <property type="protein sequence ID" value="CAG5091470.1"/>
    <property type="molecule type" value="Genomic_DNA"/>
</dbReference>
<evidence type="ECO:0000256" key="5">
    <source>
        <dbReference type="SAM" id="Coils"/>
    </source>
</evidence>
<keyword evidence="2 4" id="KW-0863">Zinc-finger</keyword>
<evidence type="ECO:0000256" key="2">
    <source>
        <dbReference type="ARBA" id="ARBA00022771"/>
    </source>
</evidence>
<proteinExistence type="predicted"/>